<reference evidence="1 2" key="1">
    <citation type="submission" date="2014-04" db="EMBL/GenBank/DDBJ databases">
        <authorList>
            <consortium name="DOE Joint Genome Institute"/>
            <person name="Kuo A."/>
            <person name="Zuccaro A."/>
            <person name="Kohler A."/>
            <person name="Nagy L.G."/>
            <person name="Floudas D."/>
            <person name="Copeland A."/>
            <person name="Barry K.W."/>
            <person name="Cichocki N."/>
            <person name="Veneault-Fourrey C."/>
            <person name="LaButti K."/>
            <person name="Lindquist E.A."/>
            <person name="Lipzen A."/>
            <person name="Lundell T."/>
            <person name="Morin E."/>
            <person name="Murat C."/>
            <person name="Sun H."/>
            <person name="Tunlid A."/>
            <person name="Henrissat B."/>
            <person name="Grigoriev I.V."/>
            <person name="Hibbett D.S."/>
            <person name="Martin F."/>
            <person name="Nordberg H.P."/>
            <person name="Cantor M.N."/>
            <person name="Hua S.X."/>
        </authorList>
    </citation>
    <scope>NUCLEOTIDE SEQUENCE [LARGE SCALE GENOMIC DNA]</scope>
    <source>
        <strain evidence="1 2">MAFF 305830</strain>
    </source>
</reference>
<evidence type="ECO:0000313" key="2">
    <source>
        <dbReference type="Proteomes" id="UP000054097"/>
    </source>
</evidence>
<reference evidence="2" key="2">
    <citation type="submission" date="2015-01" db="EMBL/GenBank/DDBJ databases">
        <title>Evolutionary Origins and Diversification of the Mycorrhizal Mutualists.</title>
        <authorList>
            <consortium name="DOE Joint Genome Institute"/>
            <consortium name="Mycorrhizal Genomics Consortium"/>
            <person name="Kohler A."/>
            <person name="Kuo A."/>
            <person name="Nagy L.G."/>
            <person name="Floudas D."/>
            <person name="Copeland A."/>
            <person name="Barry K.W."/>
            <person name="Cichocki N."/>
            <person name="Veneault-Fourrey C."/>
            <person name="LaButti K."/>
            <person name="Lindquist E.A."/>
            <person name="Lipzen A."/>
            <person name="Lundell T."/>
            <person name="Morin E."/>
            <person name="Murat C."/>
            <person name="Riley R."/>
            <person name="Ohm R."/>
            <person name="Sun H."/>
            <person name="Tunlid A."/>
            <person name="Henrissat B."/>
            <person name="Grigoriev I.V."/>
            <person name="Hibbett D.S."/>
            <person name="Martin F."/>
        </authorList>
    </citation>
    <scope>NUCLEOTIDE SEQUENCE [LARGE SCALE GENOMIC DNA]</scope>
    <source>
        <strain evidence="2">MAFF 305830</strain>
    </source>
</reference>
<name>A0A0C2WHN9_SERVB</name>
<dbReference type="Proteomes" id="UP000054097">
    <property type="component" value="Unassembled WGS sequence"/>
</dbReference>
<dbReference type="HOGENOM" id="CLU_051530_2_0_1"/>
<keyword evidence="2" id="KW-1185">Reference proteome</keyword>
<sequence length="270" mass="30726">MSTTFYPREDHPSDLIIISADNVFFSVHKRILLLKTNNFFGGLLQVEDDVILNIFLLVVSEASEVFNLVLHAFYDFDPTNYKPTLDQVAEMLNKLPQYGLPLSAVITHGKPMYNLILGMSLTKPLDIYALVAQHRLEPLAVEVSHHLLATPLHNLTDEHCLSMGPIYLRRLTFLHLGRTERLKKLLRDPPSGHRPTMQCDTVDQKHKLMALWKEATGELCWEASASTPVSLFHAVLSPLVDKLNCEECKTSTREKIRKLIVDWTMVKTTI</sequence>
<organism evidence="1 2">
    <name type="scientific">Serendipita vermifera MAFF 305830</name>
    <dbReference type="NCBI Taxonomy" id="933852"/>
    <lineage>
        <taxon>Eukaryota</taxon>
        <taxon>Fungi</taxon>
        <taxon>Dikarya</taxon>
        <taxon>Basidiomycota</taxon>
        <taxon>Agaricomycotina</taxon>
        <taxon>Agaricomycetes</taxon>
        <taxon>Sebacinales</taxon>
        <taxon>Serendipitaceae</taxon>
        <taxon>Serendipita</taxon>
    </lineage>
</organism>
<protein>
    <recommendedName>
        <fullName evidence="3">BTB domain-containing protein</fullName>
    </recommendedName>
</protein>
<accession>A0A0C2WHN9</accession>
<gene>
    <name evidence="1" type="ORF">M408DRAFT_314531</name>
</gene>
<dbReference type="STRING" id="933852.A0A0C2WHN9"/>
<dbReference type="OrthoDB" id="3265815at2759"/>
<proteinExistence type="predicted"/>
<dbReference type="AlphaFoldDB" id="A0A0C2WHN9"/>
<evidence type="ECO:0000313" key="1">
    <source>
        <dbReference type="EMBL" id="KIM25903.1"/>
    </source>
</evidence>
<dbReference type="EMBL" id="KN824310">
    <property type="protein sequence ID" value="KIM25903.1"/>
    <property type="molecule type" value="Genomic_DNA"/>
</dbReference>
<evidence type="ECO:0008006" key="3">
    <source>
        <dbReference type="Google" id="ProtNLM"/>
    </source>
</evidence>